<dbReference type="PANTHER" id="PTHR20854">
    <property type="entry name" value="INOSITOL MONOPHOSPHATASE"/>
    <property type="match status" value="1"/>
</dbReference>
<dbReference type="PANTHER" id="PTHR20854:SF4">
    <property type="entry name" value="INOSITOL-1-MONOPHOSPHATASE-RELATED"/>
    <property type="match status" value="1"/>
</dbReference>
<comment type="caution">
    <text evidence="3">The sequence shown here is derived from an EMBL/GenBank/DDBJ whole genome shotgun (WGS) entry which is preliminary data.</text>
</comment>
<dbReference type="GO" id="GO:0007165">
    <property type="term" value="P:signal transduction"/>
    <property type="evidence" value="ECO:0007669"/>
    <property type="project" value="TreeGrafter"/>
</dbReference>
<dbReference type="Gene3D" id="3.30.540.10">
    <property type="entry name" value="Fructose-1,6-Bisphosphatase, subunit A, domain 1"/>
    <property type="match status" value="1"/>
</dbReference>
<comment type="cofactor">
    <cofactor evidence="2">
        <name>Mg(2+)</name>
        <dbReference type="ChEBI" id="CHEBI:18420"/>
    </cofactor>
</comment>
<protein>
    <submittedName>
        <fullName evidence="3">Inositol monophosphatase family protein</fullName>
    </submittedName>
</protein>
<keyword evidence="4" id="KW-1185">Reference proteome</keyword>
<dbReference type="Pfam" id="PF00459">
    <property type="entry name" value="Inositol_P"/>
    <property type="match status" value="1"/>
</dbReference>
<reference evidence="3 4" key="1">
    <citation type="submission" date="2018-06" db="EMBL/GenBank/DDBJ databases">
        <title>Genomic Encyclopedia of Type Strains, Phase III (KMG-III): the genomes of soil and plant-associated and newly described type strains.</title>
        <authorList>
            <person name="Whitman W."/>
        </authorList>
    </citation>
    <scope>NUCLEOTIDE SEQUENCE [LARGE SCALE GENOMIC DNA]</scope>
    <source>
        <strain evidence="3 4">CECT 9025</strain>
    </source>
</reference>
<dbReference type="EMBL" id="QJTE01000001">
    <property type="protein sequence ID" value="PYE85355.1"/>
    <property type="molecule type" value="Genomic_DNA"/>
</dbReference>
<evidence type="ECO:0000256" key="2">
    <source>
        <dbReference type="PIRSR" id="PIRSR600760-2"/>
    </source>
</evidence>
<dbReference type="GO" id="GO:0006020">
    <property type="term" value="P:inositol metabolic process"/>
    <property type="evidence" value="ECO:0007669"/>
    <property type="project" value="TreeGrafter"/>
</dbReference>
<sequence length="187" mass="19479">MTALTQAEADALIALVRETAARAIMPRFRQLAPDEIETKSGPTDLVTVADREAEALLAEGARRILPGCAVVGEEASAADPGLLSGIETSETCVILDPVDGTANFARGLAVFGVILAVTRRGETVFGLLYDPVCDDLVLAHRGGGAQYLGAGGRRALRTRGPRPLRQAEGLVPLSLAAPAERAESLVP</sequence>
<dbReference type="AlphaFoldDB" id="A0A318SVA8"/>
<feature type="binding site" evidence="2">
    <location>
        <position position="99"/>
    </location>
    <ligand>
        <name>Mg(2+)</name>
        <dbReference type="ChEBI" id="CHEBI:18420"/>
        <label>1</label>
        <note>catalytic</note>
    </ligand>
</feature>
<evidence type="ECO:0000313" key="4">
    <source>
        <dbReference type="Proteomes" id="UP000248311"/>
    </source>
</evidence>
<dbReference type="PRINTS" id="PR00377">
    <property type="entry name" value="IMPHPHTASES"/>
</dbReference>
<feature type="binding site" evidence="2">
    <location>
        <position position="96"/>
    </location>
    <ligand>
        <name>Mg(2+)</name>
        <dbReference type="ChEBI" id="CHEBI:18420"/>
        <label>1</label>
        <note>catalytic</note>
    </ligand>
</feature>
<comment type="similarity">
    <text evidence="1">Belongs to the inositol monophosphatase superfamily.</text>
</comment>
<gene>
    <name evidence="3" type="ORF">DFP88_10119</name>
</gene>
<organism evidence="3 4">
    <name type="scientific">Pseudoroseicyclus aestuarii</name>
    <dbReference type="NCBI Taxonomy" id="1795041"/>
    <lineage>
        <taxon>Bacteria</taxon>
        <taxon>Pseudomonadati</taxon>
        <taxon>Pseudomonadota</taxon>
        <taxon>Alphaproteobacteria</taxon>
        <taxon>Rhodobacterales</taxon>
        <taxon>Paracoccaceae</taxon>
        <taxon>Pseudoroseicyclus</taxon>
    </lineage>
</organism>
<proteinExistence type="inferred from homology"/>
<dbReference type="InterPro" id="IPR000760">
    <property type="entry name" value="Inositol_monophosphatase-like"/>
</dbReference>
<keyword evidence="2" id="KW-0460">Magnesium</keyword>
<keyword evidence="2" id="KW-0479">Metal-binding</keyword>
<dbReference type="GO" id="GO:0046872">
    <property type="term" value="F:metal ion binding"/>
    <property type="evidence" value="ECO:0007669"/>
    <property type="project" value="UniProtKB-KW"/>
</dbReference>
<evidence type="ECO:0000313" key="3">
    <source>
        <dbReference type="EMBL" id="PYE85355.1"/>
    </source>
</evidence>
<accession>A0A318SVA8</accession>
<dbReference type="GO" id="GO:0008934">
    <property type="term" value="F:inositol monophosphate 1-phosphatase activity"/>
    <property type="evidence" value="ECO:0007669"/>
    <property type="project" value="TreeGrafter"/>
</dbReference>
<dbReference type="SUPFAM" id="SSF56655">
    <property type="entry name" value="Carbohydrate phosphatase"/>
    <property type="match status" value="1"/>
</dbReference>
<evidence type="ECO:0000256" key="1">
    <source>
        <dbReference type="ARBA" id="ARBA00009759"/>
    </source>
</evidence>
<dbReference type="Proteomes" id="UP000248311">
    <property type="component" value="Unassembled WGS sequence"/>
</dbReference>
<feature type="binding site" evidence="2">
    <location>
        <position position="73"/>
    </location>
    <ligand>
        <name>Mg(2+)</name>
        <dbReference type="ChEBI" id="CHEBI:18420"/>
        <label>1</label>
        <note>catalytic</note>
    </ligand>
</feature>
<name>A0A318SVA8_9RHOB</name>